<dbReference type="GO" id="GO:0009611">
    <property type="term" value="P:response to wounding"/>
    <property type="evidence" value="ECO:0007669"/>
    <property type="project" value="UniProtKB-UniRule"/>
</dbReference>
<organism evidence="6 8">
    <name type="scientific">Cannabis sativa</name>
    <name type="common">Hemp</name>
    <name type="synonym">Marijuana</name>
    <dbReference type="NCBI Taxonomy" id="3483"/>
    <lineage>
        <taxon>Eukaryota</taxon>
        <taxon>Viridiplantae</taxon>
        <taxon>Streptophyta</taxon>
        <taxon>Embryophyta</taxon>
        <taxon>Tracheophyta</taxon>
        <taxon>Spermatophyta</taxon>
        <taxon>Magnoliopsida</taxon>
        <taxon>eudicotyledons</taxon>
        <taxon>Gunneridae</taxon>
        <taxon>Pentapetalae</taxon>
        <taxon>rosids</taxon>
        <taxon>fabids</taxon>
        <taxon>Rosales</taxon>
        <taxon>Cannabaceae</taxon>
        <taxon>Cannabis</taxon>
    </lineage>
</organism>
<comment type="domain">
    <text evidence="2">The jas domain is required for interaction with COI1.</text>
</comment>
<gene>
    <name evidence="5" type="ORF">F8388_021517</name>
    <name evidence="6" type="ORF">G4B88_024870</name>
</gene>
<dbReference type="EMBL" id="JAATIP010000132">
    <property type="protein sequence ID" value="KAF4368905.1"/>
    <property type="molecule type" value="Genomic_DNA"/>
</dbReference>
<dbReference type="Proteomes" id="UP000525078">
    <property type="component" value="Unassembled WGS sequence"/>
</dbReference>
<evidence type="ECO:0000313" key="6">
    <source>
        <dbReference type="EMBL" id="KAF4379422.1"/>
    </source>
</evidence>
<dbReference type="EMBL" id="JAATIQ010000129">
    <property type="protein sequence ID" value="KAF4379422.1"/>
    <property type="molecule type" value="Genomic_DNA"/>
</dbReference>
<keyword evidence="2" id="KW-1184">Jasmonic acid signaling pathway</keyword>
<keyword evidence="2" id="KW-0539">Nucleus</keyword>
<accession>A0A7J6G9F3</accession>
<dbReference type="InterPro" id="IPR018467">
    <property type="entry name" value="CCT_CS"/>
</dbReference>
<proteinExistence type="inferred from homology"/>
<evidence type="ECO:0000256" key="3">
    <source>
        <dbReference type="SAM" id="MobiDB-lite"/>
    </source>
</evidence>
<feature type="region of interest" description="Disordered" evidence="3">
    <location>
        <begin position="264"/>
        <end position="315"/>
    </location>
</feature>
<dbReference type="GO" id="GO:0031347">
    <property type="term" value="P:regulation of defense response"/>
    <property type="evidence" value="ECO:0007669"/>
    <property type="project" value="UniProtKB-UniRule"/>
</dbReference>
<protein>
    <recommendedName>
        <fullName evidence="2">Protein TIFY</fullName>
    </recommendedName>
    <alternativeName>
        <fullName evidence="2">Jasmonate ZIM domain-containing protein</fullName>
    </alternativeName>
</protein>
<dbReference type="PANTHER" id="PTHR33077">
    <property type="entry name" value="PROTEIN TIFY 4A-RELATED-RELATED"/>
    <property type="match status" value="1"/>
</dbReference>
<comment type="similarity">
    <text evidence="1 2">Belongs to the TIFY/JAZ family.</text>
</comment>
<name>A0A7J6G9F3_CANSA</name>
<comment type="function">
    <text evidence="2">Repressor of jasmonate responses.</text>
</comment>
<keyword evidence="8" id="KW-1185">Reference proteome</keyword>
<evidence type="ECO:0000313" key="7">
    <source>
        <dbReference type="Proteomes" id="UP000525078"/>
    </source>
</evidence>
<dbReference type="GO" id="GO:0005634">
    <property type="term" value="C:nucleus"/>
    <property type="evidence" value="ECO:0007669"/>
    <property type="project" value="UniProtKB-SubCell"/>
</dbReference>
<evidence type="ECO:0000256" key="1">
    <source>
        <dbReference type="ARBA" id="ARBA00008614"/>
    </source>
</evidence>
<dbReference type="InterPro" id="IPR040390">
    <property type="entry name" value="TIFY/JAZ"/>
</dbReference>
<comment type="subcellular location">
    <subcellularLocation>
        <location evidence="2">Nucleus</location>
    </subcellularLocation>
</comment>
<dbReference type="Pfam" id="PF09425">
    <property type="entry name" value="Jas_motif"/>
    <property type="match status" value="1"/>
</dbReference>
<dbReference type="PANTHER" id="PTHR33077:SF52">
    <property type="entry name" value="PROTEIN TIFY 11D"/>
    <property type="match status" value="1"/>
</dbReference>
<evidence type="ECO:0000313" key="8">
    <source>
        <dbReference type="Proteomes" id="UP000583929"/>
    </source>
</evidence>
<evidence type="ECO:0000313" key="5">
    <source>
        <dbReference type="EMBL" id="KAF4368905.1"/>
    </source>
</evidence>
<sequence>MAEGNKNPNWKVGKALEKSNFAQTCTLLSQFLKEKRATEAGLAANNKSENKEKLAPASSSMNFLTNMHMENQAPGNSTRSASATETSPMVKSPNFFPQLVSPNSNIQDSIKPDPRKTTSTNVECSQMTIFYAGQVLTFNDLPIDKANEVLALARKGCSSSSNLINNNNSSAASVTTLNFKEKTTDSSNIIININESPADTDEVSNSNLVIKNKTSVVPIIPKSNKKFPTLEPIQESNAEAAANGSDLPIARRNSLHRFLEKRKDRVAAKAPYQVNNNRPVNMASPKPADEGNQWRSSTSTSASEGECSEQLELKL</sequence>
<feature type="domain" description="Tify" evidence="4">
    <location>
        <begin position="120"/>
        <end position="155"/>
    </location>
</feature>
<evidence type="ECO:0000259" key="4">
    <source>
        <dbReference type="PROSITE" id="PS51320"/>
    </source>
</evidence>
<dbReference type="AlphaFoldDB" id="A0A7J6G9F3"/>
<feature type="compositionally biased region" description="Polar residues" evidence="3">
    <location>
        <begin position="293"/>
        <end position="303"/>
    </location>
</feature>
<dbReference type="Pfam" id="PF06200">
    <property type="entry name" value="tify"/>
    <property type="match status" value="1"/>
</dbReference>
<comment type="caution">
    <text evidence="6">The sequence shown here is derived from an EMBL/GenBank/DDBJ whole genome shotgun (WGS) entry which is preliminary data.</text>
</comment>
<dbReference type="PROSITE" id="PS51320">
    <property type="entry name" value="TIFY"/>
    <property type="match status" value="1"/>
</dbReference>
<evidence type="ECO:0000256" key="2">
    <source>
        <dbReference type="RuleBase" id="RU369065"/>
    </source>
</evidence>
<dbReference type="InterPro" id="IPR010399">
    <property type="entry name" value="Tify_dom"/>
</dbReference>
<dbReference type="SMART" id="SM00979">
    <property type="entry name" value="TIFY"/>
    <property type="match status" value="1"/>
</dbReference>
<dbReference type="Proteomes" id="UP000583929">
    <property type="component" value="Unassembled WGS sequence"/>
</dbReference>
<dbReference type="GO" id="GO:2000022">
    <property type="term" value="P:regulation of jasmonic acid mediated signaling pathway"/>
    <property type="evidence" value="ECO:0007669"/>
    <property type="project" value="UniProtKB-UniRule"/>
</dbReference>
<reference evidence="7 8" key="1">
    <citation type="journal article" date="2020" name="bioRxiv">
        <title>Sequence and annotation of 42 cannabis genomes reveals extensive copy number variation in cannabinoid synthesis and pathogen resistance genes.</title>
        <authorList>
            <person name="Mckernan K.J."/>
            <person name="Helbert Y."/>
            <person name="Kane L.T."/>
            <person name="Ebling H."/>
            <person name="Zhang L."/>
            <person name="Liu B."/>
            <person name="Eaton Z."/>
            <person name="Mclaughlin S."/>
            <person name="Kingan S."/>
            <person name="Baybayan P."/>
            <person name="Concepcion G."/>
            <person name="Jordan M."/>
            <person name="Riva A."/>
            <person name="Barbazuk W."/>
            <person name="Harkins T."/>
        </authorList>
    </citation>
    <scope>NUCLEOTIDE SEQUENCE [LARGE SCALE GENOMIC DNA]</scope>
    <source>
        <strain evidence="7 8">cv. Jamaican Lion 4</strain>
        <strain evidence="6">Father</strain>
        <strain evidence="5">Mother</strain>
        <tissue evidence="6">Leaf</tissue>
    </source>
</reference>